<proteinExistence type="predicted"/>
<dbReference type="EMBL" id="WNTK01000008">
    <property type="protein sequence ID" value="KAG9478725.1"/>
    <property type="molecule type" value="Genomic_DNA"/>
</dbReference>
<name>A0A8J6F1L8_ELECQ</name>
<accession>A0A8J6F1L8</accession>
<organism evidence="1 2">
    <name type="scientific">Eleutherodactylus coqui</name>
    <name type="common">Puerto Rican coqui</name>
    <dbReference type="NCBI Taxonomy" id="57060"/>
    <lineage>
        <taxon>Eukaryota</taxon>
        <taxon>Metazoa</taxon>
        <taxon>Chordata</taxon>
        <taxon>Craniata</taxon>
        <taxon>Vertebrata</taxon>
        <taxon>Euteleostomi</taxon>
        <taxon>Amphibia</taxon>
        <taxon>Batrachia</taxon>
        <taxon>Anura</taxon>
        <taxon>Neobatrachia</taxon>
        <taxon>Hyloidea</taxon>
        <taxon>Eleutherodactylidae</taxon>
        <taxon>Eleutherodactylinae</taxon>
        <taxon>Eleutherodactylus</taxon>
        <taxon>Eleutherodactylus</taxon>
    </lineage>
</organism>
<keyword evidence="2" id="KW-1185">Reference proteome</keyword>
<reference evidence="1" key="1">
    <citation type="thesis" date="2020" institute="ProQuest LLC" country="789 East Eisenhower Parkway, Ann Arbor, MI, USA">
        <title>Comparative Genomics and Chromosome Evolution.</title>
        <authorList>
            <person name="Mudd A.B."/>
        </authorList>
    </citation>
    <scope>NUCLEOTIDE SEQUENCE</scope>
    <source>
        <strain evidence="1">HN-11 Male</strain>
        <tissue evidence="1">Kidney and liver</tissue>
    </source>
</reference>
<dbReference type="Proteomes" id="UP000770717">
    <property type="component" value="Unassembled WGS sequence"/>
</dbReference>
<dbReference type="AlphaFoldDB" id="A0A8J6F1L8"/>
<gene>
    <name evidence="1" type="ORF">GDO78_012407</name>
</gene>
<comment type="caution">
    <text evidence="1">The sequence shown here is derived from an EMBL/GenBank/DDBJ whole genome shotgun (WGS) entry which is preliminary data.</text>
</comment>
<sequence length="104" mass="12118">MIYVNNQNFCNFSIPSYTEHTSTPIEKTVQCRTQTLIIIHRESQWIWERNGKKSFVGGPSHVLHSLSFGSQHKRLTLTALNRGSYRPDSECSTMFFRQQDKPKI</sequence>
<protein>
    <submittedName>
        <fullName evidence="1">Uncharacterized protein</fullName>
    </submittedName>
</protein>
<evidence type="ECO:0000313" key="2">
    <source>
        <dbReference type="Proteomes" id="UP000770717"/>
    </source>
</evidence>
<evidence type="ECO:0000313" key="1">
    <source>
        <dbReference type="EMBL" id="KAG9478725.1"/>
    </source>
</evidence>